<feature type="domain" description="Epoxide hydrolase N-terminal" evidence="4">
    <location>
        <begin position="68"/>
        <end position="111"/>
    </location>
</feature>
<keyword evidence="2" id="KW-0058">Aromatic hydrocarbons catabolism</keyword>
<dbReference type="PANTHER" id="PTHR21661">
    <property type="entry name" value="EPOXIDE HYDROLASE 1-RELATED"/>
    <property type="match status" value="1"/>
</dbReference>
<dbReference type="PANTHER" id="PTHR21661:SF35">
    <property type="entry name" value="EPOXIDE HYDROLASE"/>
    <property type="match status" value="1"/>
</dbReference>
<name>U1GNA0_ENDPU</name>
<organism evidence="5 6">
    <name type="scientific">Endocarpon pusillum (strain Z07020 / HMAS-L-300199)</name>
    <name type="common">Lichen-forming fungus</name>
    <dbReference type="NCBI Taxonomy" id="1263415"/>
    <lineage>
        <taxon>Eukaryota</taxon>
        <taxon>Fungi</taxon>
        <taxon>Dikarya</taxon>
        <taxon>Ascomycota</taxon>
        <taxon>Pezizomycotina</taxon>
        <taxon>Eurotiomycetes</taxon>
        <taxon>Chaetothyriomycetidae</taxon>
        <taxon>Verrucariales</taxon>
        <taxon>Verrucariaceae</taxon>
        <taxon>Endocarpon</taxon>
    </lineage>
</organism>
<dbReference type="InterPro" id="IPR000639">
    <property type="entry name" value="Epox_hydrolase-like"/>
</dbReference>
<proteinExistence type="inferred from homology"/>
<dbReference type="Pfam" id="PF06441">
    <property type="entry name" value="EHN"/>
    <property type="match status" value="2"/>
</dbReference>
<evidence type="ECO:0000256" key="1">
    <source>
        <dbReference type="ARBA" id="ARBA00010088"/>
    </source>
</evidence>
<sequence>MRLIKNTQLPEKPQYPGVEPSSGIDLEVLKSLRENWLNKFDWEKEQAYLNRFVNYFIKAQLTFESYILCSFKHFTATIEGLTIHFVHKISDDPDAIPLLLTHGWPGTFMEFLPVIDPLTQKAKTSTEKPVSFHVVVPSLPGIAFSTSPPGNWTLADTARVFNTLMTDVLGYDTFGVHGTSIGGFLAFTLYDTFNTTTRAAHFPVVPFYCSTSEEIAAREITLSPLEQFEHKRAMDWTYNGTSYVLMHIYKPNTIGLSLYDNPVGQLAWMGEKWIDWADVRAGECPSRLTHNEILRSISLYYLTDSFMPSVYMYAQDPELPFREGTYRRAHTDAPMLVSFFKYTVGFWPEDVLRMMGNLVMYRNHEFGGFFAGLENPPDLVDDLREIGTYWTG</sequence>
<dbReference type="EMBL" id="KE720952">
    <property type="protein sequence ID" value="ERF73406.1"/>
    <property type="molecule type" value="Genomic_DNA"/>
</dbReference>
<dbReference type="eggNOG" id="KOG2565">
    <property type="taxonomic scope" value="Eukaryota"/>
</dbReference>
<evidence type="ECO:0000259" key="4">
    <source>
        <dbReference type="Pfam" id="PF06441"/>
    </source>
</evidence>
<reference evidence="6" key="1">
    <citation type="journal article" date="2014" name="BMC Genomics">
        <title>Genome characteristics reveal the impact of lichenization on lichen-forming fungus Endocarpon pusillum Hedwig (Verrucariales, Ascomycota).</title>
        <authorList>
            <person name="Wang Y.-Y."/>
            <person name="Liu B."/>
            <person name="Zhang X.-Y."/>
            <person name="Zhou Q.-M."/>
            <person name="Zhang T."/>
            <person name="Li H."/>
            <person name="Yu Y.-F."/>
            <person name="Zhang X.-L."/>
            <person name="Hao X.-Y."/>
            <person name="Wang M."/>
            <person name="Wang L."/>
            <person name="Wei J.-C."/>
        </authorList>
    </citation>
    <scope>NUCLEOTIDE SEQUENCE [LARGE SCALE GENOMIC DNA]</scope>
    <source>
        <strain evidence="6">Z07020 / HMAS-L-300199</strain>
    </source>
</reference>
<evidence type="ECO:0000256" key="3">
    <source>
        <dbReference type="ARBA" id="ARBA00022801"/>
    </source>
</evidence>
<dbReference type="Proteomes" id="UP000019373">
    <property type="component" value="Unassembled WGS sequence"/>
</dbReference>
<dbReference type="GO" id="GO:0004301">
    <property type="term" value="F:epoxide hydrolase activity"/>
    <property type="evidence" value="ECO:0007669"/>
    <property type="project" value="TreeGrafter"/>
</dbReference>
<dbReference type="OMA" id="MRYYANA"/>
<dbReference type="Gene3D" id="3.40.50.1820">
    <property type="entry name" value="alpha/beta hydrolase"/>
    <property type="match status" value="1"/>
</dbReference>
<keyword evidence="3" id="KW-0378">Hydrolase</keyword>
<dbReference type="InterPro" id="IPR016292">
    <property type="entry name" value="Epoxide_hydrolase"/>
</dbReference>
<evidence type="ECO:0000313" key="5">
    <source>
        <dbReference type="EMBL" id="ERF73406.1"/>
    </source>
</evidence>
<gene>
    <name evidence="5" type="ORF">EPUS_08549</name>
</gene>
<dbReference type="InterPro" id="IPR029058">
    <property type="entry name" value="AB_hydrolase_fold"/>
</dbReference>
<dbReference type="OrthoDB" id="7130006at2759"/>
<comment type="similarity">
    <text evidence="1">Belongs to the peptidase S33 family.</text>
</comment>
<dbReference type="HOGENOM" id="CLU_019414_0_1_1"/>
<feature type="domain" description="Epoxide hydrolase N-terminal" evidence="4">
    <location>
        <begin position="3"/>
        <end position="58"/>
    </location>
</feature>
<evidence type="ECO:0000256" key="2">
    <source>
        <dbReference type="ARBA" id="ARBA00022797"/>
    </source>
</evidence>
<dbReference type="PIRSF" id="PIRSF001112">
    <property type="entry name" value="Epoxide_hydrolase"/>
    <property type="match status" value="1"/>
</dbReference>
<dbReference type="RefSeq" id="XP_007800950.1">
    <property type="nucleotide sequence ID" value="XM_007802759.1"/>
</dbReference>
<dbReference type="SUPFAM" id="SSF53474">
    <property type="entry name" value="alpha/beta-Hydrolases"/>
    <property type="match status" value="1"/>
</dbReference>
<keyword evidence="6" id="KW-1185">Reference proteome</keyword>
<accession>U1GNA0</accession>
<dbReference type="InterPro" id="IPR010497">
    <property type="entry name" value="Epoxide_hydro_N"/>
</dbReference>
<dbReference type="GeneID" id="19243397"/>
<dbReference type="AlphaFoldDB" id="U1GNA0"/>
<protein>
    <recommendedName>
        <fullName evidence="4">Epoxide hydrolase N-terminal domain-containing protein</fullName>
    </recommendedName>
</protein>
<dbReference type="PRINTS" id="PR00412">
    <property type="entry name" value="EPOXHYDRLASE"/>
</dbReference>
<evidence type="ECO:0000313" key="6">
    <source>
        <dbReference type="Proteomes" id="UP000019373"/>
    </source>
</evidence>
<dbReference type="GO" id="GO:0097176">
    <property type="term" value="P:epoxide metabolic process"/>
    <property type="evidence" value="ECO:0007669"/>
    <property type="project" value="TreeGrafter"/>
</dbReference>